<dbReference type="InterPro" id="IPR036390">
    <property type="entry name" value="WH_DNA-bd_sf"/>
</dbReference>
<sequence>MFRLHEQSTTPIYEQIVEQMKALVAQGALQSGDKVPSVRELSTMLLVNPNTVSKSYQELERQGVIMTVRGKGTFIADTPVPRMAHERMAKLKDELNRIAVEAKHLGMERKDFIEMVEQACEEWWRDES</sequence>
<reference evidence="6" key="1">
    <citation type="submission" date="2018-08" db="EMBL/GenBank/DDBJ databases">
        <authorList>
            <person name="Chevrot R."/>
        </authorList>
    </citation>
    <scope>NUCLEOTIDE SEQUENCE [LARGE SCALE GENOMIC DNA]</scope>
</reference>
<dbReference type="RefSeq" id="WP_138189066.1">
    <property type="nucleotide sequence ID" value="NZ_LS992241.1"/>
</dbReference>
<evidence type="ECO:0000256" key="3">
    <source>
        <dbReference type="ARBA" id="ARBA00023163"/>
    </source>
</evidence>
<gene>
    <name evidence="5" type="primary">ytrA</name>
    <name evidence="5" type="ORF">PBLR_15901</name>
</gene>
<keyword evidence="3" id="KW-0804">Transcription</keyword>
<dbReference type="SUPFAM" id="SSF46785">
    <property type="entry name" value="Winged helix' DNA-binding domain"/>
    <property type="match status" value="1"/>
</dbReference>
<organism evidence="5 6">
    <name type="scientific">Paenibacillus alvei</name>
    <name type="common">Bacillus alvei</name>
    <dbReference type="NCBI Taxonomy" id="44250"/>
    <lineage>
        <taxon>Bacteria</taxon>
        <taxon>Bacillati</taxon>
        <taxon>Bacillota</taxon>
        <taxon>Bacilli</taxon>
        <taxon>Bacillales</taxon>
        <taxon>Paenibacillaceae</taxon>
        <taxon>Paenibacillus</taxon>
    </lineage>
</organism>
<dbReference type="GO" id="GO:0003677">
    <property type="term" value="F:DNA binding"/>
    <property type="evidence" value="ECO:0007669"/>
    <property type="project" value="UniProtKB-KW"/>
</dbReference>
<dbReference type="SMART" id="SM00345">
    <property type="entry name" value="HTH_GNTR"/>
    <property type="match status" value="1"/>
</dbReference>
<dbReference type="PANTHER" id="PTHR38445">
    <property type="entry name" value="HTH-TYPE TRANSCRIPTIONAL REPRESSOR YTRA"/>
    <property type="match status" value="1"/>
</dbReference>
<evidence type="ECO:0000259" key="4">
    <source>
        <dbReference type="PROSITE" id="PS50949"/>
    </source>
</evidence>
<dbReference type="Pfam" id="PF00392">
    <property type="entry name" value="GntR"/>
    <property type="match status" value="1"/>
</dbReference>
<keyword evidence="1" id="KW-0805">Transcription regulation</keyword>
<evidence type="ECO:0000313" key="5">
    <source>
        <dbReference type="EMBL" id="SYX87471.1"/>
    </source>
</evidence>
<dbReference type="GO" id="GO:0003700">
    <property type="term" value="F:DNA-binding transcription factor activity"/>
    <property type="evidence" value="ECO:0007669"/>
    <property type="project" value="InterPro"/>
</dbReference>
<dbReference type="PROSITE" id="PS50949">
    <property type="entry name" value="HTH_GNTR"/>
    <property type="match status" value="1"/>
</dbReference>
<feature type="domain" description="HTH gntR-type" evidence="4">
    <location>
        <begin position="10"/>
        <end position="78"/>
    </location>
</feature>
<dbReference type="PANTHER" id="PTHR38445:SF9">
    <property type="entry name" value="HTH-TYPE TRANSCRIPTIONAL REPRESSOR YTRA"/>
    <property type="match status" value="1"/>
</dbReference>
<proteinExistence type="predicted"/>
<evidence type="ECO:0000256" key="2">
    <source>
        <dbReference type="ARBA" id="ARBA00023125"/>
    </source>
</evidence>
<dbReference type="CDD" id="cd07377">
    <property type="entry name" value="WHTH_GntR"/>
    <property type="match status" value="1"/>
</dbReference>
<dbReference type="Proteomes" id="UP000304148">
    <property type="component" value="Chromosome"/>
</dbReference>
<evidence type="ECO:0000313" key="6">
    <source>
        <dbReference type="Proteomes" id="UP000304148"/>
    </source>
</evidence>
<dbReference type="Gene3D" id="1.10.10.10">
    <property type="entry name" value="Winged helix-like DNA-binding domain superfamily/Winged helix DNA-binding domain"/>
    <property type="match status" value="1"/>
</dbReference>
<evidence type="ECO:0000256" key="1">
    <source>
        <dbReference type="ARBA" id="ARBA00023015"/>
    </source>
</evidence>
<dbReference type="InterPro" id="IPR000524">
    <property type="entry name" value="Tscrpt_reg_HTH_GntR"/>
</dbReference>
<protein>
    <submittedName>
        <fullName evidence="5">Transcriptional regulator (GntR family, cell wall antibiotics)</fullName>
    </submittedName>
</protein>
<dbReference type="EMBL" id="LS992241">
    <property type="protein sequence ID" value="SYX87471.1"/>
    <property type="molecule type" value="Genomic_DNA"/>
</dbReference>
<keyword evidence="2" id="KW-0238">DNA-binding</keyword>
<name>A0A383RLC2_PAEAL</name>
<dbReference type="InterPro" id="IPR036388">
    <property type="entry name" value="WH-like_DNA-bd_sf"/>
</dbReference>
<dbReference type="AlphaFoldDB" id="A0A383RLC2"/>
<accession>A0A383RLC2</accession>